<protein>
    <submittedName>
        <fullName evidence="9">Aromatic ring-hydroxylating dioxygenase subunit alpha</fullName>
        <ecNumber evidence="9">1.14.13.-</ecNumber>
    </submittedName>
</protein>
<dbReference type="Gene3D" id="2.102.10.10">
    <property type="entry name" value="Rieske [2Fe-2S] iron-sulphur domain"/>
    <property type="match status" value="1"/>
</dbReference>
<evidence type="ECO:0000256" key="6">
    <source>
        <dbReference type="ARBA" id="ARBA00023004"/>
    </source>
</evidence>
<comment type="similarity">
    <text evidence="2">Belongs to the bacterial ring-hydroxylating dioxygenase alpha subunit family.</text>
</comment>
<dbReference type="CDD" id="cd03469">
    <property type="entry name" value="Rieske_RO_Alpha_N"/>
    <property type="match status" value="1"/>
</dbReference>
<dbReference type="PROSITE" id="PS51296">
    <property type="entry name" value="RIESKE"/>
    <property type="match status" value="1"/>
</dbReference>
<evidence type="ECO:0000313" key="9">
    <source>
        <dbReference type="EMBL" id="MFC3106447.1"/>
    </source>
</evidence>
<organism evidence="9 10">
    <name type="scientific">Undibacterium arcticum</name>
    <dbReference type="NCBI Taxonomy" id="1762892"/>
    <lineage>
        <taxon>Bacteria</taxon>
        <taxon>Pseudomonadati</taxon>
        <taxon>Pseudomonadota</taxon>
        <taxon>Betaproteobacteria</taxon>
        <taxon>Burkholderiales</taxon>
        <taxon>Oxalobacteraceae</taxon>
        <taxon>Undibacterium</taxon>
    </lineage>
</organism>
<dbReference type="InterPro" id="IPR001663">
    <property type="entry name" value="Rng_hydr_dOase-A"/>
</dbReference>
<comment type="cofactor">
    <cofactor evidence="1">
        <name>Fe cation</name>
        <dbReference type="ChEBI" id="CHEBI:24875"/>
    </cofactor>
</comment>
<dbReference type="EC" id="1.14.13.-" evidence="9"/>
<keyword evidence="9" id="KW-0223">Dioxygenase</keyword>
<accession>A0ABV7EUJ1</accession>
<dbReference type="Gene3D" id="3.90.380.10">
    <property type="entry name" value="Naphthalene 1,2-dioxygenase Alpha Subunit, Chain A, domain 1"/>
    <property type="match status" value="2"/>
</dbReference>
<reference evidence="10" key="1">
    <citation type="journal article" date="2019" name="Int. J. Syst. Evol. Microbiol.">
        <title>The Global Catalogue of Microorganisms (GCM) 10K type strain sequencing project: providing services to taxonomists for standard genome sequencing and annotation.</title>
        <authorList>
            <consortium name="The Broad Institute Genomics Platform"/>
            <consortium name="The Broad Institute Genome Sequencing Center for Infectious Disease"/>
            <person name="Wu L."/>
            <person name="Ma J."/>
        </authorList>
    </citation>
    <scope>NUCLEOTIDE SEQUENCE [LARGE SCALE GENOMIC DNA]</scope>
    <source>
        <strain evidence="10">KCTC 42986</strain>
    </source>
</reference>
<gene>
    <name evidence="9" type="ORF">ACFOFO_00470</name>
</gene>
<keyword evidence="7" id="KW-0411">Iron-sulfur</keyword>
<dbReference type="CDD" id="cd00680">
    <property type="entry name" value="RHO_alpha_C"/>
    <property type="match status" value="1"/>
</dbReference>
<keyword evidence="10" id="KW-1185">Reference proteome</keyword>
<dbReference type="Pfam" id="PF00355">
    <property type="entry name" value="Rieske"/>
    <property type="match status" value="1"/>
</dbReference>
<evidence type="ECO:0000256" key="4">
    <source>
        <dbReference type="ARBA" id="ARBA00022723"/>
    </source>
</evidence>
<dbReference type="Proteomes" id="UP001595530">
    <property type="component" value="Unassembled WGS sequence"/>
</dbReference>
<dbReference type="PRINTS" id="PR00090">
    <property type="entry name" value="RNGDIOXGNASE"/>
</dbReference>
<dbReference type="EMBL" id="JBHRTP010000002">
    <property type="protein sequence ID" value="MFC3106447.1"/>
    <property type="molecule type" value="Genomic_DNA"/>
</dbReference>
<dbReference type="InterPro" id="IPR017941">
    <property type="entry name" value="Rieske_2Fe-2S"/>
</dbReference>
<name>A0ABV7EUJ1_9BURK</name>
<evidence type="ECO:0000256" key="3">
    <source>
        <dbReference type="ARBA" id="ARBA00022714"/>
    </source>
</evidence>
<evidence type="ECO:0000256" key="5">
    <source>
        <dbReference type="ARBA" id="ARBA00023002"/>
    </source>
</evidence>
<dbReference type="Pfam" id="PF00848">
    <property type="entry name" value="Ring_hydroxyl_A"/>
    <property type="match status" value="1"/>
</dbReference>
<keyword evidence="5 9" id="KW-0560">Oxidoreductase</keyword>
<keyword evidence="6" id="KW-0408">Iron</keyword>
<evidence type="ECO:0000256" key="1">
    <source>
        <dbReference type="ARBA" id="ARBA00001962"/>
    </source>
</evidence>
<keyword evidence="4" id="KW-0479">Metal-binding</keyword>
<dbReference type="GO" id="GO:0051213">
    <property type="term" value="F:dioxygenase activity"/>
    <property type="evidence" value="ECO:0007669"/>
    <property type="project" value="UniProtKB-KW"/>
</dbReference>
<evidence type="ECO:0000313" key="10">
    <source>
        <dbReference type="Proteomes" id="UP001595530"/>
    </source>
</evidence>
<evidence type="ECO:0000256" key="2">
    <source>
        <dbReference type="ARBA" id="ARBA00008751"/>
    </source>
</evidence>
<dbReference type="PANTHER" id="PTHR43756:SF5">
    <property type="entry name" value="CHOLINE MONOOXYGENASE, CHLOROPLASTIC"/>
    <property type="match status" value="1"/>
</dbReference>
<proteinExistence type="inferred from homology"/>
<evidence type="ECO:0000256" key="7">
    <source>
        <dbReference type="ARBA" id="ARBA00023014"/>
    </source>
</evidence>
<dbReference type="InterPro" id="IPR036922">
    <property type="entry name" value="Rieske_2Fe-2S_sf"/>
</dbReference>
<dbReference type="InterPro" id="IPR015879">
    <property type="entry name" value="Ring_hydroxy_dOase_asu_C_dom"/>
</dbReference>
<dbReference type="SUPFAM" id="SSF55961">
    <property type="entry name" value="Bet v1-like"/>
    <property type="match status" value="1"/>
</dbReference>
<feature type="domain" description="Rieske" evidence="8">
    <location>
        <begin position="49"/>
        <end position="162"/>
    </location>
</feature>
<evidence type="ECO:0000259" key="8">
    <source>
        <dbReference type="PROSITE" id="PS51296"/>
    </source>
</evidence>
<comment type="caution">
    <text evidence="9">The sequence shown here is derived from an EMBL/GenBank/DDBJ whole genome shotgun (WGS) entry which is preliminary data.</text>
</comment>
<dbReference type="RefSeq" id="WP_390324906.1">
    <property type="nucleotide sequence ID" value="NZ_JBHRTP010000002.1"/>
</dbReference>
<sequence>MSVIDNVLSVREQHRAQGEGYVLHGLAAEAYTSAEFYKLEQENLFAKSWTFVGFVHELSVPGTCVPVEVAGRPLLIVSNERAEIGVFHNVCRHRGLKLVTDTCNVKGSINCPYHAWSYNLDGELEAAPHFGGFRIQEVPGFKKEETGLMPVRFALWNDWIFVNLSGDALDFDEYSKTFADRIQLLDTSALKPIGKIDLGEVKCNWKFLMENFIEPYHVPIVHDTTAAGQPLKDHYTISDGRCLGSAVDLEEQKDTTAKSSNLDMSARYLTLFPNFALGIYLPDQAGVHLNIPIAPDRTRQFRVLYSVGDQNYTETDKQNLCKLWYDVHKEDHHIAELLQQGRSSPVMRDGGLMSPHWEDSAHAFQDLVLKAVAG</sequence>
<dbReference type="PANTHER" id="PTHR43756">
    <property type="entry name" value="CHOLINE MONOOXYGENASE, CHLOROPLASTIC"/>
    <property type="match status" value="1"/>
</dbReference>
<dbReference type="SUPFAM" id="SSF50022">
    <property type="entry name" value="ISP domain"/>
    <property type="match status" value="1"/>
</dbReference>
<keyword evidence="3" id="KW-0001">2Fe-2S</keyword>